<feature type="domain" description="DinB-like" evidence="1">
    <location>
        <begin position="32"/>
        <end position="167"/>
    </location>
</feature>
<comment type="caution">
    <text evidence="2">The sequence shown here is derived from an EMBL/GenBank/DDBJ whole genome shotgun (WGS) entry which is preliminary data.</text>
</comment>
<dbReference type="SUPFAM" id="SSF109854">
    <property type="entry name" value="DinB/YfiT-like putative metalloenzymes"/>
    <property type="match status" value="1"/>
</dbReference>
<keyword evidence="3" id="KW-1185">Reference proteome</keyword>
<sequence>MTVKDLTKEEYLDYFKGYILNVPEHFNILEALTESHKEVLMLLESLSESQLSYRYAEGKWDIKELINHIIDSERIFNYRALRIARKDKTPLAGFDENKFVVNSQASHRSKAGLLAEYTAVRQASILLFRNFTDDMLKEISVAGSGNVSCRALGFLISGHELHHIKIIKERYL</sequence>
<gene>
    <name evidence="2" type="ORF">C7H52_07405</name>
</gene>
<dbReference type="EMBL" id="PXOQ01000009">
    <property type="protein sequence ID" value="PSG88125.1"/>
    <property type="molecule type" value="Genomic_DNA"/>
</dbReference>
<dbReference type="InterPro" id="IPR034660">
    <property type="entry name" value="DinB/YfiT-like"/>
</dbReference>
<dbReference type="InterPro" id="IPR024775">
    <property type="entry name" value="DinB-like"/>
</dbReference>
<evidence type="ECO:0000313" key="3">
    <source>
        <dbReference type="Proteomes" id="UP000238426"/>
    </source>
</evidence>
<organism evidence="2 3">
    <name type="scientific">Aurantibacter aestuarii</name>
    <dbReference type="NCBI Taxonomy" id="1266046"/>
    <lineage>
        <taxon>Bacteria</taxon>
        <taxon>Pseudomonadati</taxon>
        <taxon>Bacteroidota</taxon>
        <taxon>Flavobacteriia</taxon>
        <taxon>Flavobacteriales</taxon>
        <taxon>Flavobacteriaceae</taxon>
        <taxon>Aurantibacter</taxon>
    </lineage>
</organism>
<evidence type="ECO:0000313" key="2">
    <source>
        <dbReference type="EMBL" id="PSG88125.1"/>
    </source>
</evidence>
<proteinExistence type="predicted"/>
<evidence type="ECO:0000259" key="1">
    <source>
        <dbReference type="Pfam" id="PF12867"/>
    </source>
</evidence>
<protein>
    <submittedName>
        <fullName evidence="2">Damage-inducible protein DinB</fullName>
    </submittedName>
</protein>
<dbReference type="Proteomes" id="UP000238426">
    <property type="component" value="Unassembled WGS sequence"/>
</dbReference>
<dbReference type="RefSeq" id="WP_106463263.1">
    <property type="nucleotide sequence ID" value="NZ_PXOQ01000009.1"/>
</dbReference>
<name>A0A2T1N8C3_9FLAO</name>
<reference evidence="2 3" key="1">
    <citation type="submission" date="2018-03" db="EMBL/GenBank/DDBJ databases">
        <title>Mesoflavibacter sp. HG37 and Mesoflavibacter sp. HG96 sp.nov., two marine bacteria isolated from seawater of Western Pacific Ocean.</title>
        <authorList>
            <person name="Cheng H."/>
            <person name="Wu Y.-H."/>
            <person name="Guo L.-L."/>
            <person name="Xu X.-W."/>
        </authorList>
    </citation>
    <scope>NUCLEOTIDE SEQUENCE [LARGE SCALE GENOMIC DNA]</scope>
    <source>
        <strain evidence="2 3">KCTC 32269</strain>
    </source>
</reference>
<accession>A0A2T1N8C3</accession>
<dbReference type="Pfam" id="PF12867">
    <property type="entry name" value="DinB_2"/>
    <property type="match status" value="1"/>
</dbReference>
<dbReference type="Gene3D" id="1.20.120.450">
    <property type="entry name" value="dinb family like domain"/>
    <property type="match status" value="1"/>
</dbReference>
<dbReference type="AlphaFoldDB" id="A0A2T1N8C3"/>
<dbReference type="OrthoDB" id="9793216at2"/>